<sequence>MENQQTRTAKQKQKVNRKRNDGNRELSNEQLQCRVRARTEQQDKALDKTRQQLRRQQSATVTNETVTMSSPSVSRTTERTINRQPSNTDTNDDGGMDHSDYGGIDYRDVTVTVPSMESQQHVREFFLPRPSLRYNETLKKNRK</sequence>
<reference evidence="2 3" key="1">
    <citation type="submission" date="2015-06" db="EMBL/GenBank/DDBJ databases">
        <title>Expansion of signal transduction pathways in fungi by whole-genome duplication.</title>
        <authorList>
            <consortium name="DOE Joint Genome Institute"/>
            <person name="Corrochano L.M."/>
            <person name="Kuo A."/>
            <person name="Marcet-Houben M."/>
            <person name="Polaino S."/>
            <person name="Salamov A."/>
            <person name="Villalobos J.M."/>
            <person name="Alvarez M.I."/>
            <person name="Avalos J."/>
            <person name="Benito E.P."/>
            <person name="Benoit I."/>
            <person name="Burger G."/>
            <person name="Camino L.P."/>
            <person name="Canovas D."/>
            <person name="Cerda-Olmedo E."/>
            <person name="Cheng J.-F."/>
            <person name="Dominguez A."/>
            <person name="Elias M."/>
            <person name="Eslava A.P."/>
            <person name="Glaser F."/>
            <person name="Grimwood J."/>
            <person name="Gutierrez G."/>
            <person name="Heitman J."/>
            <person name="Henrissat B."/>
            <person name="Iturriaga E.A."/>
            <person name="Lang B.F."/>
            <person name="Lavin J.L."/>
            <person name="Lee S."/>
            <person name="Li W."/>
            <person name="Lindquist E."/>
            <person name="Lopez-Garcia S."/>
            <person name="Luque E.M."/>
            <person name="Marcos A.T."/>
            <person name="Martin J."/>
            <person name="Mccluskey K."/>
            <person name="Medina H.R."/>
            <person name="Miralles-Duran A."/>
            <person name="Miyazaki A."/>
            <person name="Munoz-Torres E."/>
            <person name="Oguiza J.A."/>
            <person name="Ohm R."/>
            <person name="Olmedo M."/>
            <person name="Orejas M."/>
            <person name="Ortiz-Castellanos L."/>
            <person name="Pisabarro A.G."/>
            <person name="Rodriguez-Romero J."/>
            <person name="Ruiz-Herrera J."/>
            <person name="Ruiz-Vazquez R."/>
            <person name="Sanz C."/>
            <person name="Schackwitz W."/>
            <person name="Schmutz J."/>
            <person name="Shahriari M."/>
            <person name="Shelest E."/>
            <person name="Silva-Franco F."/>
            <person name="Soanes D."/>
            <person name="Syed K."/>
            <person name="Tagua V.G."/>
            <person name="Talbot N.J."/>
            <person name="Thon M."/>
            <person name="De Vries R.P."/>
            <person name="Wiebenga A."/>
            <person name="Yadav J.S."/>
            <person name="Braun E.L."/>
            <person name="Baker S."/>
            <person name="Garre V."/>
            <person name="Horwitz B."/>
            <person name="Torres-Martinez S."/>
            <person name="Idnurm A."/>
            <person name="Herrera-Estrella A."/>
            <person name="Gabaldon T."/>
            <person name="Grigoriev I.V."/>
        </authorList>
    </citation>
    <scope>NUCLEOTIDE SEQUENCE [LARGE SCALE GENOMIC DNA]</scope>
    <source>
        <strain evidence="2 3">CBS 277.49</strain>
    </source>
</reference>
<organism evidence="2 3">
    <name type="scientific">Mucor lusitanicus CBS 277.49</name>
    <dbReference type="NCBI Taxonomy" id="747725"/>
    <lineage>
        <taxon>Eukaryota</taxon>
        <taxon>Fungi</taxon>
        <taxon>Fungi incertae sedis</taxon>
        <taxon>Mucoromycota</taxon>
        <taxon>Mucoromycotina</taxon>
        <taxon>Mucoromycetes</taxon>
        <taxon>Mucorales</taxon>
        <taxon>Mucorineae</taxon>
        <taxon>Mucoraceae</taxon>
        <taxon>Mucor</taxon>
    </lineage>
</organism>
<protein>
    <submittedName>
        <fullName evidence="2">Uncharacterized protein</fullName>
    </submittedName>
</protein>
<feature type="compositionally biased region" description="Polar residues" evidence="1">
    <location>
        <begin position="54"/>
        <end position="75"/>
    </location>
</feature>
<comment type="caution">
    <text evidence="2">The sequence shown here is derived from an EMBL/GenBank/DDBJ whole genome shotgun (WGS) entry which is preliminary data.</text>
</comment>
<dbReference type="EMBL" id="AMYB01000001">
    <property type="protein sequence ID" value="OAD07777.1"/>
    <property type="molecule type" value="Genomic_DNA"/>
</dbReference>
<dbReference type="AlphaFoldDB" id="A0A162ZTV5"/>
<gene>
    <name evidence="2" type="ORF">MUCCIDRAFT_104718</name>
</gene>
<evidence type="ECO:0000313" key="2">
    <source>
        <dbReference type="EMBL" id="OAD07777.1"/>
    </source>
</evidence>
<proteinExistence type="predicted"/>
<accession>A0A162ZTV5</accession>
<keyword evidence="3" id="KW-1185">Reference proteome</keyword>
<evidence type="ECO:0000313" key="3">
    <source>
        <dbReference type="Proteomes" id="UP000077051"/>
    </source>
</evidence>
<name>A0A162ZTV5_MUCCL</name>
<evidence type="ECO:0000256" key="1">
    <source>
        <dbReference type="SAM" id="MobiDB-lite"/>
    </source>
</evidence>
<feature type="region of interest" description="Disordered" evidence="1">
    <location>
        <begin position="1"/>
        <end position="103"/>
    </location>
</feature>
<feature type="compositionally biased region" description="Basic and acidic residues" evidence="1">
    <location>
        <begin position="18"/>
        <end position="27"/>
    </location>
</feature>
<dbReference type="VEuPathDB" id="FungiDB:MUCCIDRAFT_104718"/>
<dbReference type="Proteomes" id="UP000077051">
    <property type="component" value="Unassembled WGS sequence"/>
</dbReference>
<feature type="compositionally biased region" description="Basic and acidic residues" evidence="1">
    <location>
        <begin position="37"/>
        <end position="50"/>
    </location>
</feature>